<dbReference type="SUPFAM" id="SSF52833">
    <property type="entry name" value="Thioredoxin-like"/>
    <property type="match status" value="1"/>
</dbReference>
<dbReference type="RefSeq" id="WP_259087888.1">
    <property type="nucleotide sequence ID" value="NZ_BAAAZC010000019.1"/>
</dbReference>
<dbReference type="Proteomes" id="UP001500742">
    <property type="component" value="Unassembled WGS sequence"/>
</dbReference>
<keyword evidence="3" id="KW-1185">Reference proteome</keyword>
<organism evidence="2 3">
    <name type="scientific">Mucilaginibacter dorajii</name>
    <dbReference type="NCBI Taxonomy" id="692994"/>
    <lineage>
        <taxon>Bacteria</taxon>
        <taxon>Pseudomonadati</taxon>
        <taxon>Bacteroidota</taxon>
        <taxon>Sphingobacteriia</taxon>
        <taxon>Sphingobacteriales</taxon>
        <taxon>Sphingobacteriaceae</taxon>
        <taxon>Mucilaginibacter</taxon>
    </lineage>
</organism>
<feature type="domain" description="Thioredoxin" evidence="1">
    <location>
        <begin position="236"/>
        <end position="376"/>
    </location>
</feature>
<name>A0ABP7PZP5_9SPHI</name>
<proteinExistence type="predicted"/>
<evidence type="ECO:0000313" key="3">
    <source>
        <dbReference type="Proteomes" id="UP001500742"/>
    </source>
</evidence>
<dbReference type="EMBL" id="BAAAZC010000019">
    <property type="protein sequence ID" value="GAA3974111.1"/>
    <property type="molecule type" value="Genomic_DNA"/>
</dbReference>
<dbReference type="InterPro" id="IPR036249">
    <property type="entry name" value="Thioredoxin-like_sf"/>
</dbReference>
<dbReference type="PROSITE" id="PS51352">
    <property type="entry name" value="THIOREDOXIN_2"/>
    <property type="match status" value="1"/>
</dbReference>
<dbReference type="InterPro" id="IPR013740">
    <property type="entry name" value="Redoxin"/>
</dbReference>
<dbReference type="CDD" id="cd02966">
    <property type="entry name" value="TlpA_like_family"/>
    <property type="match status" value="1"/>
</dbReference>
<accession>A0ABP7PZP5</accession>
<comment type="caution">
    <text evidence="2">The sequence shown here is derived from an EMBL/GenBank/DDBJ whole genome shotgun (WGS) entry which is preliminary data.</text>
</comment>
<protein>
    <recommendedName>
        <fullName evidence="1">Thioredoxin domain-containing protein</fullName>
    </recommendedName>
</protein>
<gene>
    <name evidence="2" type="ORF">GCM10022210_25490</name>
</gene>
<dbReference type="Gene3D" id="3.40.30.10">
    <property type="entry name" value="Glutaredoxin"/>
    <property type="match status" value="1"/>
</dbReference>
<evidence type="ECO:0000313" key="2">
    <source>
        <dbReference type="EMBL" id="GAA3974111.1"/>
    </source>
</evidence>
<dbReference type="Pfam" id="PF08534">
    <property type="entry name" value="Redoxin"/>
    <property type="match status" value="1"/>
</dbReference>
<dbReference type="InterPro" id="IPR013766">
    <property type="entry name" value="Thioredoxin_domain"/>
</dbReference>
<dbReference type="InterPro" id="IPR050553">
    <property type="entry name" value="Thioredoxin_ResA/DsbE_sf"/>
</dbReference>
<dbReference type="PANTHER" id="PTHR42852:SF13">
    <property type="entry name" value="PROTEIN DIPZ"/>
    <property type="match status" value="1"/>
</dbReference>
<dbReference type="PANTHER" id="PTHR42852">
    <property type="entry name" value="THIOL:DISULFIDE INTERCHANGE PROTEIN DSBE"/>
    <property type="match status" value="1"/>
</dbReference>
<sequence length="376" mass="42692">MKQLILSVVLFIICGLKTRAQVIENTLKAVNSSHNVSYTEVLKDKMSFADVPDVETIKAKVTFVAAEKQTGGYYLLKRDSDIDTYDGNKSIWLNLRDSTYKIDKNAITGQATRSLLYWITEMKNWLKTPSKIKSLKDTVIDKVAYNHYVVVQEDTTKKDEHVYSLIYVVSDKSNYLPFSISWKLKDFFDDGALGGWNEEHFYSNYKLDEGDFPDLSESVVPAKFRLPVSRVVPKPLPVGTKAPQINLYDNAGNNFDLEKLKGKMVLLNFTTLGCPHCINAAQMLARLNQKYSGGNFAVVSIFQKGTNTQQAIAKFDGKYQVKYPSYLAENTTEAIYHLSGYPNFYLLDKQGVVIQWYEGFYADLENEISDKLNKAL</sequence>
<evidence type="ECO:0000259" key="1">
    <source>
        <dbReference type="PROSITE" id="PS51352"/>
    </source>
</evidence>
<reference evidence="3" key="1">
    <citation type="journal article" date="2019" name="Int. J. Syst. Evol. Microbiol.">
        <title>The Global Catalogue of Microorganisms (GCM) 10K type strain sequencing project: providing services to taxonomists for standard genome sequencing and annotation.</title>
        <authorList>
            <consortium name="The Broad Institute Genomics Platform"/>
            <consortium name="The Broad Institute Genome Sequencing Center for Infectious Disease"/>
            <person name="Wu L."/>
            <person name="Ma J."/>
        </authorList>
    </citation>
    <scope>NUCLEOTIDE SEQUENCE [LARGE SCALE GENOMIC DNA]</scope>
    <source>
        <strain evidence="3">JCM 16601</strain>
    </source>
</reference>